<organism evidence="7 8">
    <name type="scientific">Crassostrea virginica</name>
    <name type="common">Eastern oyster</name>
    <dbReference type="NCBI Taxonomy" id="6565"/>
    <lineage>
        <taxon>Eukaryota</taxon>
        <taxon>Metazoa</taxon>
        <taxon>Spiralia</taxon>
        <taxon>Lophotrochozoa</taxon>
        <taxon>Mollusca</taxon>
        <taxon>Bivalvia</taxon>
        <taxon>Autobranchia</taxon>
        <taxon>Pteriomorphia</taxon>
        <taxon>Ostreida</taxon>
        <taxon>Ostreoidea</taxon>
        <taxon>Ostreidae</taxon>
        <taxon>Crassostrea</taxon>
    </lineage>
</organism>
<dbReference type="GO" id="GO:0016020">
    <property type="term" value="C:membrane"/>
    <property type="evidence" value="ECO:0007669"/>
    <property type="project" value="UniProtKB-SubCell"/>
</dbReference>
<keyword evidence="4 6" id="KW-0472">Membrane</keyword>
<comment type="subcellular location">
    <subcellularLocation>
        <location evidence="1">Membrane</location>
        <topology evidence="1">Multi-pass membrane protein</topology>
    </subcellularLocation>
</comment>
<keyword evidence="2 6" id="KW-0812">Transmembrane</keyword>
<feature type="transmembrane region" description="Helical" evidence="6">
    <location>
        <begin position="844"/>
        <end position="864"/>
    </location>
</feature>
<evidence type="ECO:0000256" key="1">
    <source>
        <dbReference type="ARBA" id="ARBA00004141"/>
    </source>
</evidence>
<feature type="transmembrane region" description="Helical" evidence="6">
    <location>
        <begin position="770"/>
        <end position="793"/>
    </location>
</feature>
<evidence type="ECO:0000256" key="5">
    <source>
        <dbReference type="SAM" id="MobiDB-lite"/>
    </source>
</evidence>
<dbReference type="KEGG" id="cvn:111132379"/>
<feature type="transmembrane region" description="Helical" evidence="6">
    <location>
        <begin position="620"/>
        <end position="642"/>
    </location>
</feature>
<evidence type="ECO:0000313" key="7">
    <source>
        <dbReference type="Proteomes" id="UP000694844"/>
    </source>
</evidence>
<evidence type="ECO:0000313" key="8">
    <source>
        <dbReference type="RefSeq" id="XP_022335890.1"/>
    </source>
</evidence>
<protein>
    <submittedName>
        <fullName evidence="8">Uncharacterized protein LOC111132379</fullName>
    </submittedName>
</protein>
<evidence type="ECO:0000256" key="3">
    <source>
        <dbReference type="ARBA" id="ARBA00022989"/>
    </source>
</evidence>
<dbReference type="Pfam" id="PF00002">
    <property type="entry name" value="7tm_2"/>
    <property type="match status" value="1"/>
</dbReference>
<feature type="compositionally biased region" description="Polar residues" evidence="5">
    <location>
        <begin position="868"/>
        <end position="888"/>
    </location>
</feature>
<dbReference type="Proteomes" id="UP000694844">
    <property type="component" value="Chromosome 5"/>
</dbReference>
<accession>A0A8B8E6W2</accession>
<feature type="transmembrane region" description="Helical" evidence="6">
    <location>
        <begin position="654"/>
        <end position="676"/>
    </location>
</feature>
<evidence type="ECO:0000256" key="4">
    <source>
        <dbReference type="ARBA" id="ARBA00023136"/>
    </source>
</evidence>
<dbReference type="InterPro" id="IPR053231">
    <property type="entry name" value="GPCR_LN-TM7"/>
</dbReference>
<dbReference type="GeneID" id="111132379"/>
<feature type="transmembrane region" description="Helical" evidence="6">
    <location>
        <begin position="728"/>
        <end position="750"/>
    </location>
</feature>
<dbReference type="AlphaFoldDB" id="A0A8B8E6W2"/>
<feature type="transmembrane region" description="Helical" evidence="6">
    <location>
        <begin position="682"/>
        <end position="707"/>
    </location>
</feature>
<proteinExistence type="predicted"/>
<keyword evidence="3 6" id="KW-1133">Transmembrane helix</keyword>
<keyword evidence="7" id="KW-1185">Reference proteome</keyword>
<gene>
    <name evidence="8" type="primary">LOC111132379</name>
</gene>
<dbReference type="PANTHER" id="PTHR45902:SF1">
    <property type="entry name" value="LATROPHILIN RECEPTOR-LIKE PROTEIN A"/>
    <property type="match status" value="1"/>
</dbReference>
<evidence type="ECO:0000256" key="2">
    <source>
        <dbReference type="ARBA" id="ARBA00022692"/>
    </source>
</evidence>
<dbReference type="PANTHER" id="PTHR45902">
    <property type="entry name" value="LATROPHILIN RECEPTOR-LIKE PROTEIN A"/>
    <property type="match status" value="1"/>
</dbReference>
<evidence type="ECO:0000256" key="6">
    <source>
        <dbReference type="SAM" id="Phobius"/>
    </source>
</evidence>
<sequence>MNYQDIVKNIREINGTDPESTRFFTHKNKVVEYTKSIEDDLARFLISSYMVFCPNIPLCYDDGKFYQNYSFPFKTRHVQNIPEMEFQICQVCSCKDDCKRRHDCCVSNYLNLGKPDPSTLLQEDKTKETLPPLSCVSTQIGGVFDLLGNLQKVTKAKFWLIDRCPEGYPRNMVWRKCKRFFVGEDLRNELLFTPVFSAKTNESYQNTYCAECFGESQLDLYPWRQILVSGVTDEEKRVSENLFNAAFDNKLIIQYAPPRFVNSSVMCIEPMISKCNETNFWGNYDERLKWACEELPQQLITVFFNSRFKNLYCLMCNLENPDLQIFSAVWTQGESPLNPQWEIQKNRQTFGLYSSLLSFSAVGDLSQFTVDRKCMSEEVMSPVLRRCLPITCNAEYSQKGPKCQRRISFDLSVIYIYSLTVCHADPFVMPFNDSSRTEFANRLVKGTYESVQAHFTSSYHLRSNHICTPVLLFISPKGAQENIILQSNNVSVFYNQLTKDLSTAYNYTIYTRNFDFYYSKRSTSFSFFSYDESENYKHMFSQQTLLTLAPWQNCPLVVLPNEYSLNYSDFTICILEYNICFDSLYAKIEEDEVAICLDLYTEIINNYTRLTSDEGSPETYFSIVCLAVSSLGCLLTVTFSLTQPTINLPTKINIALTSSLFLANTFYTTSRFFIYFYPICMIFAILSHFLWLCVLCWLSISCIDVFITMSSAFKMTYNRTQLGKFFKYLTASLVLSTTIVAIHIQVSFQLSEGSSLGYSTTTCFMEDNALKIFTLLLPVALMVSVNLVLFIAMTCCIQKNMQDSKSQSYKMLKIFVKLSTITGVTWVFGLLYELVNVPLLSHTHTLLSGSLGILIFMAFGSRNVGKRSGSQSKNTKTKQTASTNLRSR</sequence>
<feature type="region of interest" description="Disordered" evidence="5">
    <location>
        <begin position="865"/>
        <end position="888"/>
    </location>
</feature>
<reference evidence="8" key="1">
    <citation type="submission" date="2025-08" db="UniProtKB">
        <authorList>
            <consortium name="RefSeq"/>
        </authorList>
    </citation>
    <scope>IDENTIFICATION</scope>
    <source>
        <tissue evidence="8">Whole sample</tissue>
    </source>
</reference>
<dbReference type="OrthoDB" id="10051649at2759"/>
<dbReference type="InterPro" id="IPR000832">
    <property type="entry name" value="GPCR_2_secretin-like"/>
</dbReference>
<dbReference type="RefSeq" id="XP_022335890.1">
    <property type="nucleotide sequence ID" value="XM_022480182.1"/>
</dbReference>
<feature type="transmembrane region" description="Helical" evidence="6">
    <location>
        <begin position="814"/>
        <end position="832"/>
    </location>
</feature>
<name>A0A8B8E6W2_CRAVI</name>
<dbReference type="Gene3D" id="1.20.1070.10">
    <property type="entry name" value="Rhodopsin 7-helix transmembrane proteins"/>
    <property type="match status" value="1"/>
</dbReference>
<dbReference type="GO" id="GO:0004930">
    <property type="term" value="F:G protein-coupled receptor activity"/>
    <property type="evidence" value="ECO:0007669"/>
    <property type="project" value="InterPro"/>
</dbReference>